<dbReference type="InterPro" id="IPR051052">
    <property type="entry name" value="Diverse_substrate_MTase"/>
</dbReference>
<dbReference type="PANTHER" id="PTHR44942">
    <property type="entry name" value="METHYLTRANSF_11 DOMAIN-CONTAINING PROTEIN"/>
    <property type="match status" value="1"/>
</dbReference>
<name>A0ABY4RTI6_9BACL</name>
<reference evidence="5" key="1">
    <citation type="submission" date="2018-02" db="EMBL/GenBank/DDBJ databases">
        <authorList>
            <person name="Kim S.-K."/>
            <person name="Jung H.-I."/>
            <person name="Lee S.-W."/>
        </authorList>
    </citation>
    <scope>NUCLEOTIDE SEQUENCE</scope>
    <source>
        <strain evidence="5">SK3146</strain>
    </source>
</reference>
<dbReference type="Pfam" id="PF08241">
    <property type="entry name" value="Methyltransf_11"/>
    <property type="match status" value="1"/>
</dbReference>
<dbReference type="InterPro" id="IPR013216">
    <property type="entry name" value="Methyltransf_11"/>
</dbReference>
<dbReference type="EMBL" id="CP027059">
    <property type="protein sequence ID" value="UQZ84689.1"/>
    <property type="molecule type" value="Genomic_DNA"/>
</dbReference>
<dbReference type="PANTHER" id="PTHR44942:SF4">
    <property type="entry name" value="METHYLTRANSFERASE TYPE 11 DOMAIN-CONTAINING PROTEIN"/>
    <property type="match status" value="1"/>
</dbReference>
<dbReference type="Proteomes" id="UP001057134">
    <property type="component" value="Chromosome"/>
</dbReference>
<evidence type="ECO:0000313" key="6">
    <source>
        <dbReference type="Proteomes" id="UP001057134"/>
    </source>
</evidence>
<dbReference type="SUPFAM" id="SSF53335">
    <property type="entry name" value="S-adenosyl-L-methionine-dependent methyltransferases"/>
    <property type="match status" value="1"/>
</dbReference>
<dbReference type="GO" id="GO:0032259">
    <property type="term" value="P:methylation"/>
    <property type="evidence" value="ECO:0007669"/>
    <property type="project" value="UniProtKB-KW"/>
</dbReference>
<dbReference type="RefSeq" id="WP_249860430.1">
    <property type="nucleotide sequence ID" value="NZ_CP027059.1"/>
</dbReference>
<keyword evidence="3 5" id="KW-0808">Transferase</keyword>
<organism evidence="5 6">
    <name type="scientific">Paenibacillus konkukensis</name>
    <dbReference type="NCBI Taxonomy" id="2020716"/>
    <lineage>
        <taxon>Bacteria</taxon>
        <taxon>Bacillati</taxon>
        <taxon>Bacillota</taxon>
        <taxon>Bacilli</taxon>
        <taxon>Bacillales</taxon>
        <taxon>Paenibacillaceae</taxon>
        <taxon>Paenibacillus</taxon>
    </lineage>
</organism>
<evidence type="ECO:0000259" key="4">
    <source>
        <dbReference type="Pfam" id="PF08241"/>
    </source>
</evidence>
<evidence type="ECO:0000256" key="2">
    <source>
        <dbReference type="ARBA" id="ARBA00022603"/>
    </source>
</evidence>
<evidence type="ECO:0000256" key="3">
    <source>
        <dbReference type="ARBA" id="ARBA00022679"/>
    </source>
</evidence>
<dbReference type="Gene3D" id="3.40.50.150">
    <property type="entry name" value="Vaccinia Virus protein VP39"/>
    <property type="match status" value="1"/>
</dbReference>
<protein>
    <submittedName>
        <fullName evidence="5">Methyltransferase YcgJ</fullName>
        <ecNumber evidence="5">2.1.1.-</ecNumber>
    </submittedName>
</protein>
<evidence type="ECO:0000256" key="1">
    <source>
        <dbReference type="ARBA" id="ARBA00008361"/>
    </source>
</evidence>
<keyword evidence="2 5" id="KW-0489">Methyltransferase</keyword>
<proteinExistence type="inferred from homology"/>
<accession>A0ABY4RTI6</accession>
<dbReference type="EC" id="2.1.1.-" evidence="5"/>
<dbReference type="GO" id="GO:0008168">
    <property type="term" value="F:methyltransferase activity"/>
    <property type="evidence" value="ECO:0007669"/>
    <property type="project" value="UniProtKB-KW"/>
</dbReference>
<gene>
    <name evidence="5" type="primary">ycgJ_2</name>
    <name evidence="5" type="ORF">SK3146_03944</name>
</gene>
<evidence type="ECO:0000313" key="5">
    <source>
        <dbReference type="EMBL" id="UQZ84689.1"/>
    </source>
</evidence>
<sequence length="272" mass="30218">MIPEGNLKSNVDRFSGYQDYYDQYRPEAPGQAVEIVTAYAGGKPRLVADVGCGTGLSSFVWLGKAEQIVGIEPNDDMRGKAEQKAAAVGSGAISFIPGYSNQLSLANGSVDVVTCSQSFHWMEPESTLKEFARVLRDGGVFAAYDCDWPPTLMWTLEDSYNRLLAKSDALLAQLVPKDDQAVKRDKNAHLQHIRQSGHFRFAKEIVFHNMESCDAERYVGLAISQGGLQTVLKLGSTALNDDIEAFRRQVEDYFQGRTLEVMFNYRMRVGVK</sequence>
<feature type="domain" description="Methyltransferase type 11" evidence="4">
    <location>
        <begin position="49"/>
        <end position="142"/>
    </location>
</feature>
<dbReference type="InterPro" id="IPR029063">
    <property type="entry name" value="SAM-dependent_MTases_sf"/>
</dbReference>
<dbReference type="CDD" id="cd02440">
    <property type="entry name" value="AdoMet_MTases"/>
    <property type="match status" value="1"/>
</dbReference>
<comment type="similarity">
    <text evidence="1">Belongs to the methyltransferase superfamily.</text>
</comment>
<keyword evidence="6" id="KW-1185">Reference proteome</keyword>
<reference evidence="5" key="2">
    <citation type="journal article" date="2021" name="J Anim Sci Technol">
        <title>Complete genome sequence of Paenibacillus konkukensis sp. nov. SK3146 as a potential probiotic strain.</title>
        <authorList>
            <person name="Jung H.I."/>
            <person name="Park S."/>
            <person name="Niu K.M."/>
            <person name="Lee S.W."/>
            <person name="Kothari D."/>
            <person name="Yi K.J."/>
            <person name="Kim S.K."/>
        </authorList>
    </citation>
    <scope>NUCLEOTIDE SEQUENCE</scope>
    <source>
        <strain evidence="5">SK3146</strain>
    </source>
</reference>